<feature type="compositionally biased region" description="Low complexity" evidence="1">
    <location>
        <begin position="46"/>
        <end position="63"/>
    </location>
</feature>
<evidence type="ECO:0000256" key="2">
    <source>
        <dbReference type="SAM" id="Phobius"/>
    </source>
</evidence>
<keyword evidence="4" id="KW-1185">Reference proteome</keyword>
<protein>
    <submittedName>
        <fullName evidence="3">Uncharacterized protein</fullName>
    </submittedName>
</protein>
<proteinExistence type="predicted"/>
<keyword evidence="2" id="KW-0812">Transmembrane</keyword>
<evidence type="ECO:0000313" key="4">
    <source>
        <dbReference type="Proteomes" id="UP000701801"/>
    </source>
</evidence>
<feature type="compositionally biased region" description="Polar residues" evidence="1">
    <location>
        <begin position="1"/>
        <end position="12"/>
    </location>
</feature>
<dbReference type="AlphaFoldDB" id="A0A9N9LEY7"/>
<keyword evidence="2" id="KW-0472">Membrane</keyword>
<feature type="compositionally biased region" description="Polar residues" evidence="1">
    <location>
        <begin position="67"/>
        <end position="79"/>
    </location>
</feature>
<accession>A0A9N9LEY7</accession>
<comment type="caution">
    <text evidence="3">The sequence shown here is derived from an EMBL/GenBank/DDBJ whole genome shotgun (WGS) entry which is preliminary data.</text>
</comment>
<feature type="compositionally biased region" description="Basic residues" evidence="1">
    <location>
        <begin position="30"/>
        <end position="42"/>
    </location>
</feature>
<gene>
    <name evidence="3" type="ORF">HYALB_00002772</name>
</gene>
<feature type="transmembrane region" description="Helical" evidence="2">
    <location>
        <begin position="309"/>
        <end position="331"/>
    </location>
</feature>
<evidence type="ECO:0000256" key="1">
    <source>
        <dbReference type="SAM" id="MobiDB-lite"/>
    </source>
</evidence>
<feature type="compositionally biased region" description="Pro residues" evidence="1">
    <location>
        <begin position="196"/>
        <end position="210"/>
    </location>
</feature>
<reference evidence="3" key="1">
    <citation type="submission" date="2021-07" db="EMBL/GenBank/DDBJ databases">
        <authorList>
            <person name="Durling M."/>
        </authorList>
    </citation>
    <scope>NUCLEOTIDE SEQUENCE</scope>
</reference>
<organism evidence="3 4">
    <name type="scientific">Hymenoscyphus albidus</name>
    <dbReference type="NCBI Taxonomy" id="595503"/>
    <lineage>
        <taxon>Eukaryota</taxon>
        <taxon>Fungi</taxon>
        <taxon>Dikarya</taxon>
        <taxon>Ascomycota</taxon>
        <taxon>Pezizomycotina</taxon>
        <taxon>Leotiomycetes</taxon>
        <taxon>Helotiales</taxon>
        <taxon>Helotiaceae</taxon>
        <taxon>Hymenoscyphus</taxon>
    </lineage>
</organism>
<name>A0A9N9LEY7_9HELO</name>
<sequence length="358" mass="37644">MLYREPSQQLTGRASPPSAISDPSTQPLLRQRRPIRNTRSIRQRSTDSFSKSTRSASSKLAARVAQESPSTQEAPSNVTAPELNDSIPRNLTQPTTLQTITRTATENLPEFTPETGVVEPEADLAIAAAAVPAQRTTDPRTLVSGLRSLARPTPTPAVPALQPNPNMPGDQRPADERNTPLNKPVGEPMGALPIGGLPPPPPPGNMPTPLPPPPTTIFQLQVKTVMVPTTIIQMLQPTLPPGIQPPPVVPPPVQPNPIIAAPATTPTPGALPGGHFNSSFVVDAIKNPDASAAPGISSLGETGKVSPGIAAFIVFAVLGVLGFIAMVIWAMTSRHKTKKKELVSAKLGPGLDVKEVKH</sequence>
<feature type="region of interest" description="Disordered" evidence="1">
    <location>
        <begin position="149"/>
        <end position="210"/>
    </location>
</feature>
<evidence type="ECO:0000313" key="3">
    <source>
        <dbReference type="EMBL" id="CAG8974135.1"/>
    </source>
</evidence>
<dbReference type="Proteomes" id="UP000701801">
    <property type="component" value="Unassembled WGS sequence"/>
</dbReference>
<dbReference type="OrthoDB" id="10426724at2759"/>
<keyword evidence="2" id="KW-1133">Transmembrane helix</keyword>
<feature type="region of interest" description="Disordered" evidence="1">
    <location>
        <begin position="1"/>
        <end position="93"/>
    </location>
</feature>
<dbReference type="EMBL" id="CAJVRM010000093">
    <property type="protein sequence ID" value="CAG8974135.1"/>
    <property type="molecule type" value="Genomic_DNA"/>
</dbReference>